<keyword evidence="2" id="KW-0560">Oxidoreductase</keyword>
<evidence type="ECO:0000259" key="3">
    <source>
        <dbReference type="Pfam" id="PF07883"/>
    </source>
</evidence>
<dbReference type="InterPro" id="IPR014710">
    <property type="entry name" value="RmlC-like_jellyroll"/>
</dbReference>
<feature type="domain" description="Cupin type-2" evidence="3">
    <location>
        <begin position="89"/>
        <end position="156"/>
    </location>
</feature>
<keyword evidence="1" id="KW-0223">Dioxygenase</keyword>
<dbReference type="PANTHER" id="PTHR41517">
    <property type="entry name" value="1,2-DIOXYGENASE PROTEIN-RELATED"/>
    <property type="match status" value="1"/>
</dbReference>
<dbReference type="OrthoDB" id="2205143at2759"/>
<dbReference type="AlphaFoldDB" id="A0A1L9TT57"/>
<accession>A0A1L9TT57</accession>
<dbReference type="EMBL" id="KV878583">
    <property type="protein sequence ID" value="OJJ62604.1"/>
    <property type="molecule type" value="Genomic_DNA"/>
</dbReference>
<dbReference type="Gene3D" id="2.60.120.10">
    <property type="entry name" value="Jelly Rolls"/>
    <property type="match status" value="1"/>
</dbReference>
<dbReference type="STRING" id="1036612.A0A1L9TT57"/>
<proteinExistence type="predicted"/>
<dbReference type="Proteomes" id="UP000184356">
    <property type="component" value="Unassembled WGS sequence"/>
</dbReference>
<gene>
    <name evidence="4" type="ORF">ASPSYDRAFT_1168052</name>
</gene>
<dbReference type="SUPFAM" id="SSF51182">
    <property type="entry name" value="RmlC-like cupins"/>
    <property type="match status" value="1"/>
</dbReference>
<dbReference type="InterPro" id="IPR047183">
    <property type="entry name" value="GDO-like"/>
</dbReference>
<name>A0A1L9TT57_9EURO</name>
<dbReference type="CDD" id="cd02216">
    <property type="entry name" value="cupin_GDO-like_N"/>
    <property type="match status" value="1"/>
</dbReference>
<dbReference type="InterPro" id="IPR013096">
    <property type="entry name" value="Cupin_2"/>
</dbReference>
<dbReference type="InterPro" id="IPR011051">
    <property type="entry name" value="RmlC_Cupin_sf"/>
</dbReference>
<evidence type="ECO:0000256" key="2">
    <source>
        <dbReference type="ARBA" id="ARBA00023002"/>
    </source>
</evidence>
<dbReference type="Pfam" id="PF07883">
    <property type="entry name" value="Cupin_2"/>
    <property type="match status" value="1"/>
</dbReference>
<sequence>MAATTTTEQYYNSLSDKNVSPLWTVMDRMVPPRPNPKAAVTLWEYSALRAPLMESGALITAEDAESRVLMLVNPQLGAPYTTDTIYAGLQLILPGETAPAHRHMAFALRFIVEGRNGFTAVEGNKLIMERGDVILTPSWCWHDHGNEGTGPMVWLDGLDLPLYRSLPINFAENYPQPRYPSKLVEESNLRIPWSAVADRLDANMETESYAMYQYEFGRDGLPLSRTVSAQAERVASGTTSPKSQETCSFVYHVFEGEGYSLVVVPGGKEEKIAWKEKDTFSVPSWCAVSHTCTMESGQAYLFAIHDRPIVEALGLLRRQ</sequence>
<reference evidence="5" key="1">
    <citation type="journal article" date="2017" name="Genome Biol.">
        <title>Comparative genomics reveals high biological diversity and specific adaptations in the industrially and medically important fungal genus Aspergillus.</title>
        <authorList>
            <person name="de Vries R.P."/>
            <person name="Riley R."/>
            <person name="Wiebenga A."/>
            <person name="Aguilar-Osorio G."/>
            <person name="Amillis S."/>
            <person name="Uchima C.A."/>
            <person name="Anderluh G."/>
            <person name="Asadollahi M."/>
            <person name="Askin M."/>
            <person name="Barry K."/>
            <person name="Battaglia E."/>
            <person name="Bayram O."/>
            <person name="Benocci T."/>
            <person name="Braus-Stromeyer S.A."/>
            <person name="Caldana C."/>
            <person name="Canovas D."/>
            <person name="Cerqueira G.C."/>
            <person name="Chen F."/>
            <person name="Chen W."/>
            <person name="Choi C."/>
            <person name="Clum A."/>
            <person name="Dos Santos R.A."/>
            <person name="Damasio A.R."/>
            <person name="Diallinas G."/>
            <person name="Emri T."/>
            <person name="Fekete E."/>
            <person name="Flipphi M."/>
            <person name="Freyberg S."/>
            <person name="Gallo A."/>
            <person name="Gournas C."/>
            <person name="Habgood R."/>
            <person name="Hainaut M."/>
            <person name="Harispe M.L."/>
            <person name="Henrissat B."/>
            <person name="Hilden K.S."/>
            <person name="Hope R."/>
            <person name="Hossain A."/>
            <person name="Karabika E."/>
            <person name="Karaffa L."/>
            <person name="Karanyi Z."/>
            <person name="Krasevec N."/>
            <person name="Kuo A."/>
            <person name="Kusch H."/>
            <person name="LaButti K."/>
            <person name="Lagendijk E.L."/>
            <person name="Lapidus A."/>
            <person name="Levasseur A."/>
            <person name="Lindquist E."/>
            <person name="Lipzen A."/>
            <person name="Logrieco A.F."/>
            <person name="MacCabe A."/>
            <person name="Maekelae M.R."/>
            <person name="Malavazi I."/>
            <person name="Melin P."/>
            <person name="Meyer V."/>
            <person name="Mielnichuk N."/>
            <person name="Miskei M."/>
            <person name="Molnar A.P."/>
            <person name="Mule G."/>
            <person name="Ngan C.Y."/>
            <person name="Orejas M."/>
            <person name="Orosz E."/>
            <person name="Ouedraogo J.P."/>
            <person name="Overkamp K.M."/>
            <person name="Park H.-S."/>
            <person name="Perrone G."/>
            <person name="Piumi F."/>
            <person name="Punt P.J."/>
            <person name="Ram A.F."/>
            <person name="Ramon A."/>
            <person name="Rauscher S."/>
            <person name="Record E."/>
            <person name="Riano-Pachon D.M."/>
            <person name="Robert V."/>
            <person name="Roehrig J."/>
            <person name="Ruller R."/>
            <person name="Salamov A."/>
            <person name="Salih N.S."/>
            <person name="Samson R.A."/>
            <person name="Sandor E."/>
            <person name="Sanguinetti M."/>
            <person name="Schuetze T."/>
            <person name="Sepcic K."/>
            <person name="Shelest E."/>
            <person name="Sherlock G."/>
            <person name="Sophianopoulou V."/>
            <person name="Squina F.M."/>
            <person name="Sun H."/>
            <person name="Susca A."/>
            <person name="Todd R.B."/>
            <person name="Tsang A."/>
            <person name="Unkles S.E."/>
            <person name="van de Wiele N."/>
            <person name="van Rossen-Uffink D."/>
            <person name="Oliveira J.V."/>
            <person name="Vesth T.C."/>
            <person name="Visser J."/>
            <person name="Yu J.-H."/>
            <person name="Zhou M."/>
            <person name="Andersen M.R."/>
            <person name="Archer D.B."/>
            <person name="Baker S.E."/>
            <person name="Benoit I."/>
            <person name="Brakhage A.A."/>
            <person name="Braus G.H."/>
            <person name="Fischer R."/>
            <person name="Frisvad J.C."/>
            <person name="Goldman G.H."/>
            <person name="Houbraken J."/>
            <person name="Oakley B."/>
            <person name="Pocsi I."/>
            <person name="Scazzocchio C."/>
            <person name="Seiboth B."/>
            <person name="vanKuyk P.A."/>
            <person name="Wortman J."/>
            <person name="Dyer P.S."/>
            <person name="Grigoriev I.V."/>
        </authorList>
    </citation>
    <scope>NUCLEOTIDE SEQUENCE [LARGE SCALE GENOMIC DNA]</scope>
    <source>
        <strain evidence="5">CBS 593.65</strain>
    </source>
</reference>
<protein>
    <recommendedName>
        <fullName evidence="3">Cupin type-2 domain-containing protein</fullName>
    </recommendedName>
</protein>
<organism evidence="4 5">
    <name type="scientific">Aspergillus sydowii CBS 593.65</name>
    <dbReference type="NCBI Taxonomy" id="1036612"/>
    <lineage>
        <taxon>Eukaryota</taxon>
        <taxon>Fungi</taxon>
        <taxon>Dikarya</taxon>
        <taxon>Ascomycota</taxon>
        <taxon>Pezizomycotina</taxon>
        <taxon>Eurotiomycetes</taxon>
        <taxon>Eurotiomycetidae</taxon>
        <taxon>Eurotiales</taxon>
        <taxon>Aspergillaceae</taxon>
        <taxon>Aspergillus</taxon>
        <taxon>Aspergillus subgen. Nidulantes</taxon>
    </lineage>
</organism>
<dbReference type="PANTHER" id="PTHR41517:SF1">
    <property type="entry name" value="CUPIN"/>
    <property type="match status" value="1"/>
</dbReference>
<dbReference type="GeneID" id="63756273"/>
<dbReference type="VEuPathDB" id="FungiDB:ASPSYDRAFT_1168052"/>
<dbReference type="RefSeq" id="XP_040706410.1">
    <property type="nucleotide sequence ID" value="XM_040840200.1"/>
</dbReference>
<evidence type="ECO:0000313" key="4">
    <source>
        <dbReference type="EMBL" id="OJJ62604.1"/>
    </source>
</evidence>
<evidence type="ECO:0000256" key="1">
    <source>
        <dbReference type="ARBA" id="ARBA00022964"/>
    </source>
</evidence>
<dbReference type="GO" id="GO:0051213">
    <property type="term" value="F:dioxygenase activity"/>
    <property type="evidence" value="ECO:0007669"/>
    <property type="project" value="UniProtKB-KW"/>
</dbReference>
<keyword evidence="5" id="KW-1185">Reference proteome</keyword>
<evidence type="ECO:0000313" key="5">
    <source>
        <dbReference type="Proteomes" id="UP000184356"/>
    </source>
</evidence>